<proteinExistence type="inferred from homology"/>
<evidence type="ECO:0000313" key="9">
    <source>
        <dbReference type="Proteomes" id="UP001256827"/>
    </source>
</evidence>
<evidence type="ECO:0000256" key="3">
    <source>
        <dbReference type="ARBA" id="ARBA00022692"/>
    </source>
</evidence>
<feature type="transmembrane region" description="Helical" evidence="6">
    <location>
        <begin position="227"/>
        <end position="246"/>
    </location>
</feature>
<keyword evidence="5 6" id="KW-0472">Membrane</keyword>
<dbReference type="Pfam" id="PF00892">
    <property type="entry name" value="EamA"/>
    <property type="match status" value="2"/>
</dbReference>
<feature type="domain" description="EamA" evidence="7">
    <location>
        <begin position="20"/>
        <end position="152"/>
    </location>
</feature>
<dbReference type="Proteomes" id="UP001256827">
    <property type="component" value="Chromosome"/>
</dbReference>
<name>A0ABY9T0Z8_BREBE</name>
<reference evidence="8 9" key="1">
    <citation type="submission" date="2023-09" db="EMBL/GenBank/DDBJ databases">
        <title>Complete Genome and Methylome dissection of Bacillus brevis NEB573 original source of BbsI restriction endonuclease.</title>
        <authorList>
            <person name="Fomenkov A."/>
            <person name="Roberts R.D."/>
        </authorList>
    </citation>
    <scope>NUCLEOTIDE SEQUENCE [LARGE SCALE GENOMIC DNA]</scope>
    <source>
        <strain evidence="8 9">NEB573</strain>
    </source>
</reference>
<feature type="transmembrane region" description="Helical" evidence="6">
    <location>
        <begin position="282"/>
        <end position="299"/>
    </location>
</feature>
<keyword evidence="4 6" id="KW-1133">Transmembrane helix</keyword>
<feature type="domain" description="EamA" evidence="7">
    <location>
        <begin position="166"/>
        <end position="300"/>
    </location>
</feature>
<organism evidence="8 9">
    <name type="scientific">Brevibacillus brevis</name>
    <name type="common">Bacillus brevis</name>
    <dbReference type="NCBI Taxonomy" id="1393"/>
    <lineage>
        <taxon>Bacteria</taxon>
        <taxon>Bacillati</taxon>
        <taxon>Bacillota</taxon>
        <taxon>Bacilli</taxon>
        <taxon>Bacillales</taxon>
        <taxon>Paenibacillaceae</taxon>
        <taxon>Brevibacillus</taxon>
    </lineage>
</organism>
<evidence type="ECO:0000256" key="2">
    <source>
        <dbReference type="ARBA" id="ARBA00007362"/>
    </source>
</evidence>
<feature type="transmembrane region" description="Helical" evidence="6">
    <location>
        <begin position="21"/>
        <end position="42"/>
    </location>
</feature>
<dbReference type="PANTHER" id="PTHR32322">
    <property type="entry name" value="INNER MEMBRANE TRANSPORTER"/>
    <property type="match status" value="1"/>
</dbReference>
<evidence type="ECO:0000256" key="5">
    <source>
        <dbReference type="ARBA" id="ARBA00023136"/>
    </source>
</evidence>
<dbReference type="InterPro" id="IPR037185">
    <property type="entry name" value="EmrE-like"/>
</dbReference>
<accession>A0ABY9T0Z8</accession>
<gene>
    <name evidence="8" type="ORF">RGB73_24250</name>
</gene>
<feature type="transmembrane region" description="Helical" evidence="6">
    <location>
        <begin position="258"/>
        <end position="276"/>
    </location>
</feature>
<evidence type="ECO:0000259" key="7">
    <source>
        <dbReference type="Pfam" id="PF00892"/>
    </source>
</evidence>
<comment type="similarity">
    <text evidence="2">Belongs to the EamA transporter family.</text>
</comment>
<keyword evidence="3 6" id="KW-0812">Transmembrane</keyword>
<feature type="transmembrane region" description="Helical" evidence="6">
    <location>
        <begin position="109"/>
        <end position="128"/>
    </location>
</feature>
<feature type="transmembrane region" description="Helical" evidence="6">
    <location>
        <begin position="48"/>
        <end position="67"/>
    </location>
</feature>
<comment type="subcellular location">
    <subcellularLocation>
        <location evidence="1">Endomembrane system</location>
        <topology evidence="1">Multi-pass membrane protein</topology>
    </subcellularLocation>
</comment>
<feature type="transmembrane region" description="Helical" evidence="6">
    <location>
        <begin position="79"/>
        <end position="97"/>
    </location>
</feature>
<evidence type="ECO:0000256" key="1">
    <source>
        <dbReference type="ARBA" id="ARBA00004127"/>
    </source>
</evidence>
<dbReference type="EMBL" id="CP134050">
    <property type="protein sequence ID" value="WNC13764.1"/>
    <property type="molecule type" value="Genomic_DNA"/>
</dbReference>
<feature type="transmembrane region" description="Helical" evidence="6">
    <location>
        <begin position="164"/>
        <end position="183"/>
    </location>
</feature>
<feature type="transmembrane region" description="Helical" evidence="6">
    <location>
        <begin position="195"/>
        <end position="215"/>
    </location>
</feature>
<feature type="transmembrane region" description="Helical" evidence="6">
    <location>
        <begin position="135"/>
        <end position="152"/>
    </location>
</feature>
<evidence type="ECO:0000313" key="8">
    <source>
        <dbReference type="EMBL" id="WNC13764.1"/>
    </source>
</evidence>
<dbReference type="InterPro" id="IPR050638">
    <property type="entry name" value="AA-Vitamin_Transporters"/>
</dbReference>
<dbReference type="Gene3D" id="1.10.3730.20">
    <property type="match status" value="1"/>
</dbReference>
<evidence type="ECO:0000256" key="6">
    <source>
        <dbReference type="SAM" id="Phobius"/>
    </source>
</evidence>
<dbReference type="RefSeq" id="WP_310765323.1">
    <property type="nucleotide sequence ID" value="NZ_CP134050.1"/>
</dbReference>
<dbReference type="PANTHER" id="PTHR32322:SF2">
    <property type="entry name" value="EAMA DOMAIN-CONTAINING PROTEIN"/>
    <property type="match status" value="1"/>
</dbReference>
<sequence length="316" mass="34419">MASGKWKDLLNTAEKYHLLGNGAMVITVLFWGTSFVSIKIAVSAVPPITLALLRFLLASFILWLLLKKWEPSAKLERRDWLRMGVSGFLGVTLYFFLENSGIRLSTASNAALITSVIPILATALDAILYKTRISAVQCAGMALAMIGSYFAITANGLVQLDSAHLTGNLFILGAMVSWVLYTFCSKAFGSKYSGLMTTFCQNAFGTILLVPLALTEYQEWRAFPPSILLHILFLAVFCSAGCYLLYNYALRKLDVTATTMYLNLVPIVGVLGGHAFLQETVLPIQLAGGAVIIGGILLVNGNLHKRKQMAHADNMP</sequence>
<dbReference type="InterPro" id="IPR000620">
    <property type="entry name" value="EamA_dom"/>
</dbReference>
<keyword evidence="9" id="KW-1185">Reference proteome</keyword>
<protein>
    <submittedName>
        <fullName evidence="8">DMT family transporter</fullName>
    </submittedName>
</protein>
<evidence type="ECO:0000256" key="4">
    <source>
        <dbReference type="ARBA" id="ARBA00022989"/>
    </source>
</evidence>
<dbReference type="SUPFAM" id="SSF103481">
    <property type="entry name" value="Multidrug resistance efflux transporter EmrE"/>
    <property type="match status" value="2"/>
</dbReference>